<organism evidence="1 2">
    <name type="scientific">Terriglobus roseus</name>
    <dbReference type="NCBI Taxonomy" id="392734"/>
    <lineage>
        <taxon>Bacteria</taxon>
        <taxon>Pseudomonadati</taxon>
        <taxon>Acidobacteriota</taxon>
        <taxon>Terriglobia</taxon>
        <taxon>Terriglobales</taxon>
        <taxon>Acidobacteriaceae</taxon>
        <taxon>Terriglobus</taxon>
    </lineage>
</organism>
<dbReference type="AlphaFoldDB" id="A0A1G7G824"/>
<evidence type="ECO:0000313" key="1">
    <source>
        <dbReference type="EMBL" id="SDE84304.1"/>
    </source>
</evidence>
<dbReference type="EMBL" id="LT629690">
    <property type="protein sequence ID" value="SDE84304.1"/>
    <property type="molecule type" value="Genomic_DNA"/>
</dbReference>
<sequence>MQAMRDILRTSLARSLDTLTPLDRLGAAWAVAAGHGTASRTSVSAFHDGVATVTVPDTAWQRQLEMIHGQLRGDLASISRLPVTDILFVLPENAAAPPRPAVPRPARKKR</sequence>
<evidence type="ECO:0000313" key="2">
    <source>
        <dbReference type="Proteomes" id="UP000182427"/>
    </source>
</evidence>
<proteinExistence type="predicted"/>
<protein>
    <recommendedName>
        <fullName evidence="3">DUF721 domain-containing protein</fullName>
    </recommendedName>
</protein>
<dbReference type="Pfam" id="PF05258">
    <property type="entry name" value="DciA"/>
    <property type="match status" value="1"/>
</dbReference>
<dbReference type="RefSeq" id="WP_083343840.1">
    <property type="nucleotide sequence ID" value="NZ_LT629690.1"/>
</dbReference>
<dbReference type="Proteomes" id="UP000182427">
    <property type="component" value="Chromosome I"/>
</dbReference>
<dbReference type="InterPro" id="IPR007922">
    <property type="entry name" value="DciA-like"/>
</dbReference>
<keyword evidence="2" id="KW-1185">Reference proteome</keyword>
<reference evidence="1 2" key="1">
    <citation type="submission" date="2016-10" db="EMBL/GenBank/DDBJ databases">
        <authorList>
            <person name="de Groot N.N."/>
        </authorList>
    </citation>
    <scope>NUCLEOTIDE SEQUENCE [LARGE SCALE GENOMIC DNA]</scope>
    <source>
        <strain evidence="1 2">GAS232</strain>
    </source>
</reference>
<evidence type="ECO:0008006" key="3">
    <source>
        <dbReference type="Google" id="ProtNLM"/>
    </source>
</evidence>
<dbReference type="OrthoDB" id="122894at2"/>
<accession>A0A1G7G824</accession>
<name>A0A1G7G824_9BACT</name>
<gene>
    <name evidence="1" type="ORF">SAMN05444167_0598</name>
</gene>